<organism evidence="2 3">
    <name type="scientific">Shinella sumterensis</name>
    <dbReference type="NCBI Taxonomy" id="1967501"/>
    <lineage>
        <taxon>Bacteria</taxon>
        <taxon>Pseudomonadati</taxon>
        <taxon>Pseudomonadota</taxon>
        <taxon>Alphaproteobacteria</taxon>
        <taxon>Hyphomicrobiales</taxon>
        <taxon>Rhizobiaceae</taxon>
        <taxon>Shinella</taxon>
    </lineage>
</organism>
<gene>
    <name evidence="2" type="ORF">Q9313_27235</name>
</gene>
<feature type="domain" description="HTH cro/C1-type" evidence="1">
    <location>
        <begin position="7"/>
        <end position="53"/>
    </location>
</feature>
<dbReference type="RefSeq" id="WP_242225027.1">
    <property type="nucleotide sequence ID" value="NZ_CP132307.1"/>
</dbReference>
<geneLocation type="plasmid" evidence="2 3">
    <name>unnamed5</name>
</geneLocation>
<dbReference type="GO" id="GO:0003677">
    <property type="term" value="F:DNA binding"/>
    <property type="evidence" value="ECO:0007669"/>
    <property type="project" value="InterPro"/>
</dbReference>
<name>A0AA50CR27_9HYPH</name>
<evidence type="ECO:0000313" key="3">
    <source>
        <dbReference type="Proteomes" id="UP001234585"/>
    </source>
</evidence>
<evidence type="ECO:0000313" key="2">
    <source>
        <dbReference type="EMBL" id="WLS01221.1"/>
    </source>
</evidence>
<dbReference type="InterPro" id="IPR010982">
    <property type="entry name" value="Lambda_DNA-bd_dom_sf"/>
</dbReference>
<reference evidence="2 3" key="1">
    <citation type="submission" date="2023-08" db="EMBL/GenBank/DDBJ databases">
        <title>Pathogen: clinical or host-associated sample.</title>
        <authorList>
            <person name="Hergert J."/>
            <person name="Casey R."/>
            <person name="Wagner J."/>
            <person name="Young E.L."/>
            <person name="Oakeson K.F."/>
        </authorList>
    </citation>
    <scope>NUCLEOTIDE SEQUENCE [LARGE SCALE GENOMIC DNA]</scope>
    <source>
        <strain evidence="2 3">1760953</strain>
        <plasmid evidence="2 3">unnamed5</plasmid>
    </source>
</reference>
<dbReference type="SUPFAM" id="SSF47413">
    <property type="entry name" value="lambda repressor-like DNA-binding domains"/>
    <property type="match status" value="1"/>
</dbReference>
<evidence type="ECO:0000259" key="1">
    <source>
        <dbReference type="PROSITE" id="PS50943"/>
    </source>
</evidence>
<accession>A0AA50CR27</accession>
<dbReference type="CDD" id="cd00093">
    <property type="entry name" value="HTH_XRE"/>
    <property type="match status" value="1"/>
</dbReference>
<keyword evidence="3" id="KW-1185">Reference proteome</keyword>
<sequence length="75" mass="8019">MKPIQCRLARTALGWGVVDLAKAAGVSTQTVVRLERGEELRETTLARIQAVLEDAGIEFIPADGGGVGVRFRNPS</sequence>
<dbReference type="Proteomes" id="UP001234585">
    <property type="component" value="Plasmid unnamed5"/>
</dbReference>
<dbReference type="Pfam" id="PF01381">
    <property type="entry name" value="HTH_3"/>
    <property type="match status" value="1"/>
</dbReference>
<dbReference type="AlphaFoldDB" id="A0AA50CR27"/>
<dbReference type="Gene3D" id="1.10.260.40">
    <property type="entry name" value="lambda repressor-like DNA-binding domains"/>
    <property type="match status" value="1"/>
</dbReference>
<dbReference type="PROSITE" id="PS50943">
    <property type="entry name" value="HTH_CROC1"/>
    <property type="match status" value="1"/>
</dbReference>
<dbReference type="InterPro" id="IPR001387">
    <property type="entry name" value="Cro/C1-type_HTH"/>
</dbReference>
<protein>
    <submittedName>
        <fullName evidence="2">Helix-turn-helix transcriptional regulator</fullName>
    </submittedName>
</protein>
<proteinExistence type="predicted"/>
<keyword evidence="2" id="KW-0614">Plasmid</keyword>
<dbReference type="EMBL" id="CP132307">
    <property type="protein sequence ID" value="WLS01221.1"/>
    <property type="molecule type" value="Genomic_DNA"/>
</dbReference>